<evidence type="ECO:0000259" key="3">
    <source>
        <dbReference type="PROSITE" id="PS51205"/>
    </source>
</evidence>
<feature type="compositionally biased region" description="Basic and acidic residues" evidence="2">
    <location>
        <begin position="12"/>
        <end position="21"/>
    </location>
</feature>
<dbReference type="Gene3D" id="2.20.110.10">
    <property type="entry name" value="Histone H3 K4-specific methyltransferase SET7/9 N-terminal domain"/>
    <property type="match status" value="2"/>
</dbReference>
<dbReference type="SUPFAM" id="SSF109993">
    <property type="entry name" value="VPS9 domain"/>
    <property type="match status" value="1"/>
</dbReference>
<gene>
    <name evidence="4" type="ORF">AKO1_008762</name>
</gene>
<keyword evidence="1" id="KW-0677">Repeat</keyword>
<evidence type="ECO:0000313" key="5">
    <source>
        <dbReference type="Proteomes" id="UP001431209"/>
    </source>
</evidence>
<proteinExistence type="predicted"/>
<feature type="domain" description="VPS9" evidence="3">
    <location>
        <begin position="516"/>
        <end position="683"/>
    </location>
</feature>
<dbReference type="Proteomes" id="UP001431209">
    <property type="component" value="Unassembled WGS sequence"/>
</dbReference>
<dbReference type="Gene3D" id="1.20.1050.80">
    <property type="entry name" value="VPS9 domain"/>
    <property type="match status" value="1"/>
</dbReference>
<dbReference type="InterPro" id="IPR003123">
    <property type="entry name" value="VPS9"/>
</dbReference>
<evidence type="ECO:0000256" key="2">
    <source>
        <dbReference type="SAM" id="MobiDB-lite"/>
    </source>
</evidence>
<evidence type="ECO:0000256" key="1">
    <source>
        <dbReference type="ARBA" id="ARBA00022737"/>
    </source>
</evidence>
<evidence type="ECO:0000313" key="4">
    <source>
        <dbReference type="EMBL" id="KAL0488323.1"/>
    </source>
</evidence>
<dbReference type="SMART" id="SM00698">
    <property type="entry name" value="MORN"/>
    <property type="match status" value="4"/>
</dbReference>
<dbReference type="Pfam" id="PF02204">
    <property type="entry name" value="VPS9"/>
    <property type="match status" value="1"/>
</dbReference>
<comment type="caution">
    <text evidence="4">The sequence shown here is derived from an EMBL/GenBank/DDBJ whole genome shotgun (WGS) entry which is preliminary data.</text>
</comment>
<sequence length="810" mass="93095">MSIKPKTSRTFKGRDDGDEKGKPKRTNSGFDSMFVDHKVFTYEVEGIPGKFEYNGTVDQNGIKNGRGELKYPNGTMYEGDFFVNKRHGFGKLIFSTDKKGTQSLAIGQWKNDMPSDEIPWKITHSTWEYWGHITLDRNKKNIELLKIDDFHKNKQGELYDVKSNFKYFGSFKDNKKEGFGVATFSNGDRYYGGWKDDYLNDFGTYLFKDGTIFQGTYKAGIRTGRGTLYQPNGDTIEGTWNDHKIEGATWRKGNTRECTITMLNQVQNEIMEALRSNGNIGFMVEKTGTMDGSQVGAPTKHKWQTYQQLNEKNWIRESEMMRQRLITSNGCKSEQRDVQYVLNTLPDVKRVIQVLFDGTLDRENEGFIKGFVSFFLSCFHGSYYTGGAGSSQLRKKISNLMSHAIDDVKSFIEYLTDLIVQDFLTVTFDRITDTFVNNSNLRSVVDTINNTQSESQHVPIKVYSWDVKNELQNQERVEILKNLKLDVKTLGQGIIAHHIHSKSYQTFFPLYEVNFQEKDLLMNQKINSVPNCSLQSMGVDKKFIPFDESNVPYQKAIQILEKIVKEKSVTAKVKVLSDVRDSVMTEIRLNRLVNRQEQFKKNGKVYTEQDREEDENFQPGADDSTSVYSYVFMRARVRNHHAQFQYINDWRDQEVTSQPVSHLIAFYEGFLTFVMGLDHNLKTEDGQFISTYSISKSLERGIEKQVFTNKNQPFSFYWLPSLLIHIGLEIGGLKITTKSTQRDDQSSPVSPMDAQPARSTLVIPKDKEILDMNNQNLMNALIDNISMVNKVLDEAKKDIGFQVKLEDADS</sequence>
<feature type="region of interest" description="Disordered" evidence="2">
    <location>
        <begin position="1"/>
        <end position="29"/>
    </location>
</feature>
<name>A0AAW2ZG30_9EUKA</name>
<dbReference type="PANTHER" id="PTHR23084:SF263">
    <property type="entry name" value="MORN REPEAT-CONTAINING PROTEIN 1"/>
    <property type="match status" value="1"/>
</dbReference>
<feature type="compositionally biased region" description="Basic residues" evidence="2">
    <location>
        <begin position="1"/>
        <end position="11"/>
    </location>
</feature>
<dbReference type="InterPro" id="IPR003409">
    <property type="entry name" value="MORN"/>
</dbReference>
<dbReference type="PANTHER" id="PTHR23084">
    <property type="entry name" value="PHOSPHATIDYLINOSITOL-4-PHOSPHATE 5-KINASE RELATED"/>
    <property type="match status" value="1"/>
</dbReference>
<organism evidence="4 5">
    <name type="scientific">Acrasis kona</name>
    <dbReference type="NCBI Taxonomy" id="1008807"/>
    <lineage>
        <taxon>Eukaryota</taxon>
        <taxon>Discoba</taxon>
        <taxon>Heterolobosea</taxon>
        <taxon>Tetramitia</taxon>
        <taxon>Eutetramitia</taxon>
        <taxon>Acrasidae</taxon>
        <taxon>Acrasis</taxon>
    </lineage>
</organism>
<accession>A0AAW2ZG30</accession>
<feature type="non-terminal residue" evidence="4">
    <location>
        <position position="810"/>
    </location>
</feature>
<dbReference type="InterPro" id="IPR037191">
    <property type="entry name" value="VPS9_dom_sf"/>
</dbReference>
<dbReference type="Pfam" id="PF02493">
    <property type="entry name" value="MORN"/>
    <property type="match status" value="5"/>
</dbReference>
<reference evidence="4 5" key="1">
    <citation type="submission" date="2024-03" db="EMBL/GenBank/DDBJ databases">
        <title>The Acrasis kona genome and developmental transcriptomes reveal deep origins of eukaryotic multicellular pathways.</title>
        <authorList>
            <person name="Sheikh S."/>
            <person name="Fu C.-J."/>
            <person name="Brown M.W."/>
            <person name="Baldauf S.L."/>
        </authorList>
    </citation>
    <scope>NUCLEOTIDE SEQUENCE [LARGE SCALE GENOMIC DNA]</scope>
    <source>
        <strain evidence="4 5">ATCC MYA-3509</strain>
    </source>
</reference>
<dbReference type="AlphaFoldDB" id="A0AAW2ZG30"/>
<dbReference type="SUPFAM" id="SSF82185">
    <property type="entry name" value="Histone H3 K4-specific methyltransferase SET7/9 N-terminal domain"/>
    <property type="match status" value="2"/>
</dbReference>
<dbReference type="EMBL" id="JAOPGA020001434">
    <property type="protein sequence ID" value="KAL0488323.1"/>
    <property type="molecule type" value="Genomic_DNA"/>
</dbReference>
<protein>
    <recommendedName>
        <fullName evidence="3">VPS9 domain-containing protein</fullName>
    </recommendedName>
</protein>
<dbReference type="PROSITE" id="PS51205">
    <property type="entry name" value="VPS9"/>
    <property type="match status" value="1"/>
</dbReference>
<keyword evidence="5" id="KW-1185">Reference proteome</keyword>